<dbReference type="AlphaFoldDB" id="A0A858ZXK9"/>
<feature type="transmembrane region" description="Helical" evidence="7">
    <location>
        <begin position="105"/>
        <end position="125"/>
    </location>
</feature>
<keyword evidence="3" id="KW-1003">Cell membrane</keyword>
<feature type="transmembrane region" description="Helical" evidence="7">
    <location>
        <begin position="137"/>
        <end position="154"/>
    </location>
</feature>
<reference evidence="8 9" key="1">
    <citation type="submission" date="2020-05" db="EMBL/GenBank/DDBJ databases">
        <title>Complete genome sequence of Alicycliphilus denitrificans DP3.</title>
        <authorList>
            <person name="Chen X."/>
        </authorList>
    </citation>
    <scope>NUCLEOTIDE SEQUENCE [LARGE SCALE GENOMIC DNA]</scope>
    <source>
        <strain evidence="8 9">DP3</strain>
    </source>
</reference>
<keyword evidence="6 7" id="KW-0472">Membrane</keyword>
<dbReference type="GO" id="GO:0005886">
    <property type="term" value="C:plasma membrane"/>
    <property type="evidence" value="ECO:0007669"/>
    <property type="project" value="UniProtKB-SubCell"/>
</dbReference>
<evidence type="ECO:0000256" key="7">
    <source>
        <dbReference type="SAM" id="Phobius"/>
    </source>
</evidence>
<dbReference type="PANTHER" id="PTHR30106:SF2">
    <property type="entry name" value="UPF0324 INNER MEMBRANE PROTEIN YEIH"/>
    <property type="match status" value="1"/>
</dbReference>
<comment type="similarity">
    <text evidence="2">Belongs to the UPF0324 family.</text>
</comment>
<accession>A0A858ZXK9</accession>
<comment type="subcellular location">
    <subcellularLocation>
        <location evidence="1">Cell membrane</location>
        <topology evidence="1">Multi-pass membrane protein</topology>
    </subcellularLocation>
</comment>
<dbReference type="InterPro" id="IPR018383">
    <property type="entry name" value="UPF0324_pro"/>
</dbReference>
<dbReference type="NCBIfam" id="TIGR00698">
    <property type="entry name" value="YeiH family putative sulfate export transporter"/>
    <property type="match status" value="1"/>
</dbReference>
<name>A0A858ZXK9_9BURK</name>
<dbReference type="InterPro" id="IPR004630">
    <property type="entry name" value="UPF0324_YeiH-like"/>
</dbReference>
<proteinExistence type="inferred from homology"/>
<evidence type="ECO:0000256" key="6">
    <source>
        <dbReference type="ARBA" id="ARBA00023136"/>
    </source>
</evidence>
<feature type="transmembrane region" description="Helical" evidence="7">
    <location>
        <begin position="74"/>
        <end position="93"/>
    </location>
</feature>
<feature type="transmembrane region" description="Helical" evidence="7">
    <location>
        <begin position="336"/>
        <end position="354"/>
    </location>
</feature>
<keyword evidence="5 7" id="KW-1133">Transmembrane helix</keyword>
<evidence type="ECO:0000256" key="5">
    <source>
        <dbReference type="ARBA" id="ARBA00022989"/>
    </source>
</evidence>
<dbReference type="Proteomes" id="UP000500755">
    <property type="component" value="Chromosome"/>
</dbReference>
<dbReference type="EMBL" id="CP051298">
    <property type="protein sequence ID" value="QKD45736.1"/>
    <property type="molecule type" value="Genomic_DNA"/>
</dbReference>
<keyword evidence="4 7" id="KW-0812">Transmembrane</keyword>
<evidence type="ECO:0000256" key="4">
    <source>
        <dbReference type="ARBA" id="ARBA00022692"/>
    </source>
</evidence>
<dbReference type="Pfam" id="PF03601">
    <property type="entry name" value="Cons_hypoth698"/>
    <property type="match status" value="1"/>
</dbReference>
<evidence type="ECO:0000256" key="3">
    <source>
        <dbReference type="ARBA" id="ARBA00022475"/>
    </source>
</evidence>
<feature type="transmembrane region" description="Helical" evidence="7">
    <location>
        <begin position="20"/>
        <end position="37"/>
    </location>
</feature>
<sequence>MYEIFRGGDHQGSECVARLLPGMALSAALGAVSIWLADYPWVQRMGLSALTLAIVLGMVVGNTLYARIGSLAGPGVGFSKQTLLRLGIVLYGLRLTIQDIAQVGVAGVLINAVVVCATFILALWVGVRLIGLDRKTVMLIGAGSSICGAAAVLAAEPVVRGRSEQVTVAVATVVVFGTVATFLYPALFGLNEVWNFIPGGAGGFGIYIGSTIHEVAQVVASGNSISPAAADTAVIVKMVRVMMLAPFLIGLSAWLAGNPDPAESRNQASPVRRHRVSVPWFAVGFVVVVLFNSLRLMPQAVTTTVTVIDNYLLAMAMASLGLTTHVGAIKKAGLRPLVLALFLFAWLVVGGALLNRLVLGWLG</sequence>
<evidence type="ECO:0000256" key="1">
    <source>
        <dbReference type="ARBA" id="ARBA00004651"/>
    </source>
</evidence>
<feature type="transmembrane region" description="Helical" evidence="7">
    <location>
        <begin position="310"/>
        <end position="329"/>
    </location>
</feature>
<gene>
    <name evidence="8" type="ORF">HF896_19885</name>
</gene>
<evidence type="ECO:0000256" key="2">
    <source>
        <dbReference type="ARBA" id="ARBA00007977"/>
    </source>
</evidence>
<protein>
    <submittedName>
        <fullName evidence="8">YeiH family putative sulfate export transporter</fullName>
    </submittedName>
</protein>
<evidence type="ECO:0000313" key="8">
    <source>
        <dbReference type="EMBL" id="QKD45736.1"/>
    </source>
</evidence>
<feature type="transmembrane region" description="Helical" evidence="7">
    <location>
        <begin position="238"/>
        <end position="257"/>
    </location>
</feature>
<feature type="transmembrane region" description="Helical" evidence="7">
    <location>
        <begin position="278"/>
        <end position="298"/>
    </location>
</feature>
<feature type="transmembrane region" description="Helical" evidence="7">
    <location>
        <begin position="166"/>
        <end position="187"/>
    </location>
</feature>
<evidence type="ECO:0000313" key="9">
    <source>
        <dbReference type="Proteomes" id="UP000500755"/>
    </source>
</evidence>
<dbReference type="PANTHER" id="PTHR30106">
    <property type="entry name" value="INNER MEMBRANE PROTEIN YEIH-RELATED"/>
    <property type="match status" value="1"/>
</dbReference>
<feature type="transmembrane region" description="Helical" evidence="7">
    <location>
        <begin position="49"/>
        <end position="68"/>
    </location>
</feature>
<organism evidence="8 9">
    <name type="scientific">Alicycliphilus denitrificans</name>
    <dbReference type="NCBI Taxonomy" id="179636"/>
    <lineage>
        <taxon>Bacteria</taxon>
        <taxon>Pseudomonadati</taxon>
        <taxon>Pseudomonadota</taxon>
        <taxon>Betaproteobacteria</taxon>
        <taxon>Burkholderiales</taxon>
        <taxon>Comamonadaceae</taxon>
        <taxon>Alicycliphilus</taxon>
    </lineage>
</organism>